<keyword evidence="1" id="KW-0812">Transmembrane</keyword>
<dbReference type="AlphaFoldDB" id="A0A9P4MMS3"/>
<evidence type="ECO:0000313" key="3">
    <source>
        <dbReference type="Proteomes" id="UP000799536"/>
    </source>
</evidence>
<name>A0A9P4MMS3_9PLEO</name>
<dbReference type="EMBL" id="ML994131">
    <property type="protein sequence ID" value="KAF2198609.1"/>
    <property type="molecule type" value="Genomic_DNA"/>
</dbReference>
<accession>A0A9P4MMS3</accession>
<feature type="transmembrane region" description="Helical" evidence="1">
    <location>
        <begin position="20"/>
        <end position="40"/>
    </location>
</feature>
<reference evidence="2" key="1">
    <citation type="journal article" date="2020" name="Stud. Mycol.">
        <title>101 Dothideomycetes genomes: a test case for predicting lifestyles and emergence of pathogens.</title>
        <authorList>
            <person name="Haridas S."/>
            <person name="Albert R."/>
            <person name="Binder M."/>
            <person name="Bloem J."/>
            <person name="Labutti K."/>
            <person name="Salamov A."/>
            <person name="Andreopoulos B."/>
            <person name="Baker S."/>
            <person name="Barry K."/>
            <person name="Bills G."/>
            <person name="Bluhm B."/>
            <person name="Cannon C."/>
            <person name="Castanera R."/>
            <person name="Culley D."/>
            <person name="Daum C."/>
            <person name="Ezra D."/>
            <person name="Gonzalez J."/>
            <person name="Henrissat B."/>
            <person name="Kuo A."/>
            <person name="Liang C."/>
            <person name="Lipzen A."/>
            <person name="Lutzoni F."/>
            <person name="Magnuson J."/>
            <person name="Mondo S."/>
            <person name="Nolan M."/>
            <person name="Ohm R."/>
            <person name="Pangilinan J."/>
            <person name="Park H.-J."/>
            <person name="Ramirez L."/>
            <person name="Alfaro M."/>
            <person name="Sun H."/>
            <person name="Tritt A."/>
            <person name="Yoshinaga Y."/>
            <person name="Zwiers L.-H."/>
            <person name="Turgeon B."/>
            <person name="Goodwin S."/>
            <person name="Spatafora J."/>
            <person name="Crous P."/>
            <person name="Grigoriev I."/>
        </authorList>
    </citation>
    <scope>NUCLEOTIDE SEQUENCE</scope>
    <source>
        <strain evidence="2">ATCC 74209</strain>
    </source>
</reference>
<comment type="caution">
    <text evidence="2">The sequence shown here is derived from an EMBL/GenBank/DDBJ whole genome shotgun (WGS) entry which is preliminary data.</text>
</comment>
<evidence type="ECO:0000313" key="2">
    <source>
        <dbReference type="EMBL" id="KAF2198609.1"/>
    </source>
</evidence>
<keyword evidence="1" id="KW-1133">Transmembrane helix</keyword>
<proteinExistence type="predicted"/>
<organism evidence="2 3">
    <name type="scientific">Delitschia confertaspora ATCC 74209</name>
    <dbReference type="NCBI Taxonomy" id="1513339"/>
    <lineage>
        <taxon>Eukaryota</taxon>
        <taxon>Fungi</taxon>
        <taxon>Dikarya</taxon>
        <taxon>Ascomycota</taxon>
        <taxon>Pezizomycotina</taxon>
        <taxon>Dothideomycetes</taxon>
        <taxon>Pleosporomycetidae</taxon>
        <taxon>Pleosporales</taxon>
        <taxon>Delitschiaceae</taxon>
        <taxon>Delitschia</taxon>
    </lineage>
</organism>
<sequence>MGRHSPASLCQSVNNNLSVFLYTSVWLSIYFLKYYPHFLIQIIKLLLRTSHFPPLTLLSFPHPPPLEGPNIHLNDRVNPVSNCRPAKNGPYVGKQAAITAMSCSTSA</sequence>
<dbReference type="Proteomes" id="UP000799536">
    <property type="component" value="Unassembled WGS sequence"/>
</dbReference>
<keyword evidence="3" id="KW-1185">Reference proteome</keyword>
<protein>
    <submittedName>
        <fullName evidence="2">Uncharacterized protein</fullName>
    </submittedName>
</protein>
<gene>
    <name evidence="2" type="ORF">GQ43DRAFT_150625</name>
</gene>
<evidence type="ECO:0000256" key="1">
    <source>
        <dbReference type="SAM" id="Phobius"/>
    </source>
</evidence>
<keyword evidence="1" id="KW-0472">Membrane</keyword>